<evidence type="ECO:0000256" key="5">
    <source>
        <dbReference type="ARBA" id="ARBA00022833"/>
    </source>
</evidence>
<dbReference type="Gene3D" id="1.25.40.10">
    <property type="entry name" value="Tetratricopeptide repeat domain"/>
    <property type="match status" value="1"/>
</dbReference>
<dbReference type="OrthoDB" id="9810445at2"/>
<dbReference type="Proteomes" id="UP000323646">
    <property type="component" value="Unassembled WGS sequence"/>
</dbReference>
<organism evidence="9 10">
    <name type="scientific">Selenomonas ruminis</name>
    <dbReference type="NCBI Taxonomy" id="2593411"/>
    <lineage>
        <taxon>Bacteria</taxon>
        <taxon>Bacillati</taxon>
        <taxon>Bacillota</taxon>
        <taxon>Negativicutes</taxon>
        <taxon>Selenomonadales</taxon>
        <taxon>Selenomonadaceae</taxon>
        <taxon>Selenomonas</taxon>
    </lineage>
</organism>
<dbReference type="PANTHER" id="PTHR22726:SF1">
    <property type="entry name" value="METALLOENDOPEPTIDASE OMA1, MITOCHONDRIAL"/>
    <property type="match status" value="1"/>
</dbReference>
<comment type="caution">
    <text evidence="9">The sequence shown here is derived from an EMBL/GenBank/DDBJ whole genome shotgun (WGS) entry which is preliminary data.</text>
</comment>
<reference evidence="9 10" key="1">
    <citation type="submission" date="2019-08" db="EMBL/GenBank/DDBJ databases">
        <title>Selenomonas sp. mPRGC5 and Selenomonas sp. mPRGC8 isolated from ruminal fluid of dairy goat (Capra hircus).</title>
        <authorList>
            <person name="Poothong S."/>
            <person name="Nuengjamnong C."/>
            <person name="Tanasupawat S."/>
        </authorList>
    </citation>
    <scope>NUCLEOTIDE SEQUENCE [LARGE SCALE GENOMIC DNA]</scope>
    <source>
        <strain evidence="10">mPRGC5</strain>
    </source>
</reference>
<feature type="compositionally biased region" description="Basic and acidic residues" evidence="7">
    <location>
        <begin position="247"/>
        <end position="264"/>
    </location>
</feature>
<feature type="region of interest" description="Disordered" evidence="7">
    <location>
        <begin position="245"/>
        <end position="264"/>
    </location>
</feature>
<evidence type="ECO:0000313" key="9">
    <source>
        <dbReference type="EMBL" id="TYZ20357.1"/>
    </source>
</evidence>
<dbReference type="PANTHER" id="PTHR22726">
    <property type="entry name" value="METALLOENDOPEPTIDASE OMA1"/>
    <property type="match status" value="1"/>
</dbReference>
<name>A0A5D6VXZ3_9FIRM</name>
<keyword evidence="6 9" id="KW-0482">Metalloprotease</keyword>
<keyword evidence="3" id="KW-0479">Metal-binding</keyword>
<comment type="cofactor">
    <cofactor evidence="1">
        <name>Zn(2+)</name>
        <dbReference type="ChEBI" id="CHEBI:29105"/>
    </cofactor>
</comment>
<dbReference type="GO" id="GO:0046872">
    <property type="term" value="F:metal ion binding"/>
    <property type="evidence" value="ECO:0007669"/>
    <property type="project" value="UniProtKB-KW"/>
</dbReference>
<protein>
    <submittedName>
        <fullName evidence="9">M48 family metalloprotease</fullName>
    </submittedName>
</protein>
<keyword evidence="4" id="KW-0378">Hydrolase</keyword>
<accession>A0A5D6VXZ3</accession>
<dbReference type="SUPFAM" id="SSF48452">
    <property type="entry name" value="TPR-like"/>
    <property type="match status" value="1"/>
</dbReference>
<dbReference type="Pfam" id="PF01435">
    <property type="entry name" value="Peptidase_M48"/>
    <property type="match status" value="1"/>
</dbReference>
<keyword evidence="10" id="KW-1185">Reference proteome</keyword>
<dbReference type="InterPro" id="IPR011990">
    <property type="entry name" value="TPR-like_helical_dom_sf"/>
</dbReference>
<evidence type="ECO:0000256" key="7">
    <source>
        <dbReference type="SAM" id="MobiDB-lite"/>
    </source>
</evidence>
<evidence type="ECO:0000256" key="6">
    <source>
        <dbReference type="ARBA" id="ARBA00023049"/>
    </source>
</evidence>
<evidence type="ECO:0000313" key="10">
    <source>
        <dbReference type="Proteomes" id="UP000323646"/>
    </source>
</evidence>
<evidence type="ECO:0000256" key="3">
    <source>
        <dbReference type="ARBA" id="ARBA00022723"/>
    </source>
</evidence>
<keyword evidence="5" id="KW-0862">Zinc</keyword>
<proteinExistence type="predicted"/>
<dbReference type="AlphaFoldDB" id="A0A5D6VXZ3"/>
<dbReference type="CDD" id="cd07324">
    <property type="entry name" value="M48C_Oma1-like"/>
    <property type="match status" value="1"/>
</dbReference>
<dbReference type="GO" id="GO:0004222">
    <property type="term" value="F:metalloendopeptidase activity"/>
    <property type="evidence" value="ECO:0007669"/>
    <property type="project" value="InterPro"/>
</dbReference>
<evidence type="ECO:0000259" key="8">
    <source>
        <dbReference type="Pfam" id="PF01435"/>
    </source>
</evidence>
<keyword evidence="2 9" id="KW-0645">Protease</keyword>
<evidence type="ECO:0000256" key="2">
    <source>
        <dbReference type="ARBA" id="ARBA00022670"/>
    </source>
</evidence>
<dbReference type="SMART" id="SM00028">
    <property type="entry name" value="TPR"/>
    <property type="match status" value="3"/>
</dbReference>
<dbReference type="EMBL" id="VTOY01000015">
    <property type="protein sequence ID" value="TYZ20357.1"/>
    <property type="molecule type" value="Genomic_DNA"/>
</dbReference>
<feature type="region of interest" description="Disordered" evidence="7">
    <location>
        <begin position="582"/>
        <end position="611"/>
    </location>
</feature>
<gene>
    <name evidence="9" type="ORF">FZ040_12100</name>
</gene>
<dbReference type="InterPro" id="IPR019734">
    <property type="entry name" value="TPR_rpt"/>
</dbReference>
<feature type="domain" description="Peptidase M48" evidence="8">
    <location>
        <begin position="101"/>
        <end position="272"/>
    </location>
</feature>
<evidence type="ECO:0000256" key="4">
    <source>
        <dbReference type="ARBA" id="ARBA00022801"/>
    </source>
</evidence>
<dbReference type="InterPro" id="IPR051156">
    <property type="entry name" value="Mito/Outer_Membr_Metalloprot"/>
</dbReference>
<dbReference type="InterPro" id="IPR001915">
    <property type="entry name" value="Peptidase_M48"/>
</dbReference>
<dbReference type="GO" id="GO:0016020">
    <property type="term" value="C:membrane"/>
    <property type="evidence" value="ECO:0007669"/>
    <property type="project" value="TreeGrafter"/>
</dbReference>
<dbReference type="GO" id="GO:0051603">
    <property type="term" value="P:proteolysis involved in protein catabolic process"/>
    <property type="evidence" value="ECO:0007669"/>
    <property type="project" value="TreeGrafter"/>
</dbReference>
<dbReference type="Gene3D" id="3.30.2010.10">
    <property type="entry name" value="Metalloproteases ('zincins'), catalytic domain"/>
    <property type="match status" value="1"/>
</dbReference>
<evidence type="ECO:0000256" key="1">
    <source>
        <dbReference type="ARBA" id="ARBA00001947"/>
    </source>
</evidence>
<sequence>MTAMALSGVLMTGVMQAPMPQAEAVDAWAAAAQALGVLGAYKSSLSSILAMGNNVSAQLQSQQQDIKQNGIDPNQNDVQVVDFVMNQLVNKGAYVLKVNSLPFCWTVNNSPDFNAACYPTNYVSINRALVRGLNLDPDELAAVLAHEMTHGLEQHSAHNYAKAVAQYYGMSFLNMDTGVMDWNKLNALANYSIAKNVTLPTEYDADEGGFYLMTSAGFNPGGGAAAMARMSYYLTYQTQNVLEYQDSDPKKKDQENYNDHPDTDLREQKLAKMMSDYGCGHVTVKDRRDVYIDGQKLLSVDWTGDDYDNTTENAYYVAGAIAKAFHDYDSVAAWNFRTNRDGAVTCLEDSRVNAVLQAFLASEQAGARLQELVTNAYAGEASSGARSKMKAAEQKRQKQLQQAREAVIQSDAKAVKKMRENADAYSDYGQAVKALFEINRVFAAKNPENEAENFAVRGRAKAVNGDFSGALQDCDKAVVMDAKNVFNFLNRADTYRMMGENDKALADLDTAKKIKADNPYGWLISAEIYDELGQRDKAQENYQKLYALDNKYVRAIPDDYLPAISDKEYKKRLKDKAEAKKQYEKKWKEEKKNADKKSAVKKTADKKGEMR</sequence>